<feature type="signal peptide" evidence="2">
    <location>
        <begin position="1"/>
        <end position="41"/>
    </location>
</feature>
<evidence type="ECO:0000313" key="3">
    <source>
        <dbReference type="EMBL" id="AFC87426.1"/>
    </source>
</evidence>
<dbReference type="eggNOG" id="COG3137">
    <property type="taxonomic scope" value="Bacteria"/>
</dbReference>
<dbReference type="KEGG" id="fau:Fraau_3099"/>
<reference evidence="3" key="1">
    <citation type="submission" date="2012-02" db="EMBL/GenBank/DDBJ databases">
        <title>The complete genome of Frateuria aurantia DSM 6220.</title>
        <authorList>
            <consortium name="US DOE Joint Genome Institute (JGI-PGF)"/>
            <person name="Lucas S."/>
            <person name="Copeland A."/>
            <person name="Lapidus A."/>
            <person name="Glavina del Rio T."/>
            <person name="Dalin E."/>
            <person name="Tice H."/>
            <person name="Bruce D."/>
            <person name="Goodwin L."/>
            <person name="Pitluck S."/>
            <person name="Peters L."/>
            <person name="Ovchinnikova G."/>
            <person name="Teshima H."/>
            <person name="Kyrpides N."/>
            <person name="Mavromatis K."/>
            <person name="Ivanova N."/>
            <person name="Brettin T."/>
            <person name="Detter J.C."/>
            <person name="Han C."/>
            <person name="Larimer F."/>
            <person name="Land M."/>
            <person name="Hauser L."/>
            <person name="Markowitz V."/>
            <person name="Cheng J.-F."/>
            <person name="Hugenholtz P."/>
            <person name="Woyke T."/>
            <person name="Wu D."/>
            <person name="Brambilla E."/>
            <person name="Klenk H.-P."/>
            <person name="Eisen J.A."/>
        </authorList>
    </citation>
    <scope>NUCLEOTIDE SEQUENCE</scope>
    <source>
        <strain evidence="3">DSM 6220</strain>
    </source>
</reference>
<dbReference type="Proteomes" id="UP000005234">
    <property type="component" value="Chromosome"/>
</dbReference>
<accession>H8L0D1</accession>
<keyword evidence="4" id="KW-1185">Reference proteome</keyword>
<dbReference type="InterPro" id="IPR007433">
    <property type="entry name" value="DUF481"/>
</dbReference>
<dbReference type="STRING" id="767434.Fraau_3099"/>
<feature type="chain" id="PRO_5003615521" evidence="2">
    <location>
        <begin position="42"/>
        <end position="287"/>
    </location>
</feature>
<feature type="region of interest" description="Disordered" evidence="1">
    <location>
        <begin position="56"/>
        <end position="86"/>
    </location>
</feature>
<protein>
    <submittedName>
        <fullName evidence="3">Putative salt-induced outer membrane protein</fullName>
    </submittedName>
</protein>
<evidence type="ECO:0000256" key="2">
    <source>
        <dbReference type="SAM" id="SignalP"/>
    </source>
</evidence>
<proteinExistence type="predicted"/>
<keyword evidence="2" id="KW-0732">Signal</keyword>
<gene>
    <name evidence="3" type="ordered locus">Fraau_3099</name>
</gene>
<evidence type="ECO:0000313" key="4">
    <source>
        <dbReference type="Proteomes" id="UP000005234"/>
    </source>
</evidence>
<name>H8L0D1_FRAAD</name>
<evidence type="ECO:0000256" key="1">
    <source>
        <dbReference type="SAM" id="MobiDB-lite"/>
    </source>
</evidence>
<feature type="compositionally biased region" description="Polar residues" evidence="1">
    <location>
        <begin position="76"/>
        <end position="86"/>
    </location>
</feature>
<organism evidence="3 4">
    <name type="scientific">Frateuria aurantia (strain ATCC 33424 / DSM 6220 / KCTC 2777 / LMG 1558 / NBRC 3245 / NCIMB 13370)</name>
    <name type="common">Acetobacter aurantius</name>
    <dbReference type="NCBI Taxonomy" id="767434"/>
    <lineage>
        <taxon>Bacteria</taxon>
        <taxon>Pseudomonadati</taxon>
        <taxon>Pseudomonadota</taxon>
        <taxon>Gammaproteobacteria</taxon>
        <taxon>Lysobacterales</taxon>
        <taxon>Rhodanobacteraceae</taxon>
        <taxon>Frateuria</taxon>
    </lineage>
</organism>
<dbReference type="AlphaFoldDB" id="H8L0D1"/>
<dbReference type="Pfam" id="PF04338">
    <property type="entry name" value="DUF481"/>
    <property type="match status" value="1"/>
</dbReference>
<dbReference type="HOGENOM" id="CLU_058997_0_0_6"/>
<sequence length="287" mass="31705">MSRHPSNFFPSTFVIFRLMKKTPFASLLLMALSGFAAQAQADDAADATTAAPAAAATTPAKTSNWSGSGQLGYADSSGNSRSQNGNAKLNIKYEDEYWRDQGYLTALRSSSDNVASANRYEGGTSIGYKFDARSYLVNTLRYVHDDFGANLWQASYAIGYGYVAIKNDRNELSFEGGPGFQRYAQTLTTNSDSRVTSTMAPRNQAIARLLVNYKYHFSKNASLDEALLVEAGNLNQYYQNDFGVTVALTKKFSLKATYQLRYNSDIVSGETVHTDRLFTTNLVYSFF</sequence>
<dbReference type="EMBL" id="CP003350">
    <property type="protein sequence ID" value="AFC87426.1"/>
    <property type="molecule type" value="Genomic_DNA"/>
</dbReference>